<accession>A0A9X2BXW5</accession>
<dbReference type="RefSeq" id="WP_275681041.1">
    <property type="nucleotide sequence ID" value="NZ_JAJLJH010000001.1"/>
</dbReference>
<organism evidence="1 2">
    <name type="scientific">Scleromatobacter humisilvae</name>
    <dbReference type="NCBI Taxonomy" id="2897159"/>
    <lineage>
        <taxon>Bacteria</taxon>
        <taxon>Pseudomonadati</taxon>
        <taxon>Pseudomonadota</taxon>
        <taxon>Betaproteobacteria</taxon>
        <taxon>Burkholderiales</taxon>
        <taxon>Sphaerotilaceae</taxon>
        <taxon>Scleromatobacter</taxon>
    </lineage>
</organism>
<reference evidence="1" key="1">
    <citation type="submission" date="2021-11" db="EMBL/GenBank/DDBJ databases">
        <title>BS-T2-15 a new species belonging to the Comamonadaceae family isolated from the soil of a French oak forest.</title>
        <authorList>
            <person name="Mieszkin S."/>
            <person name="Alain K."/>
        </authorList>
    </citation>
    <scope>NUCLEOTIDE SEQUENCE</scope>
    <source>
        <strain evidence="1">BS-T2-15</strain>
    </source>
</reference>
<protein>
    <submittedName>
        <fullName evidence="1">Uncharacterized protein</fullName>
    </submittedName>
</protein>
<evidence type="ECO:0000313" key="2">
    <source>
        <dbReference type="Proteomes" id="UP001139353"/>
    </source>
</evidence>
<comment type="caution">
    <text evidence="1">The sequence shown here is derived from an EMBL/GenBank/DDBJ whole genome shotgun (WGS) entry which is preliminary data.</text>
</comment>
<name>A0A9X2BXW5_9BURK</name>
<evidence type="ECO:0000313" key="1">
    <source>
        <dbReference type="EMBL" id="MCK9685023.1"/>
    </source>
</evidence>
<sequence>MTTYVLSLTGDEEKAANATHWATFRKARMVSISRSVREKPAADLAGTDSIVITGHGSLDQVDTRCASVTRHPQALAALLVRTLDIQDGAGVVLADFDSDEFAADVVAQIAALGREVKCPGRASKFAFGAAVRSRVARA</sequence>
<keyword evidence="2" id="KW-1185">Reference proteome</keyword>
<dbReference type="EMBL" id="JAJLJH010000001">
    <property type="protein sequence ID" value="MCK9685023.1"/>
    <property type="molecule type" value="Genomic_DNA"/>
</dbReference>
<gene>
    <name evidence="1" type="ORF">LPC04_04795</name>
</gene>
<dbReference type="Proteomes" id="UP001139353">
    <property type="component" value="Unassembled WGS sequence"/>
</dbReference>
<dbReference type="AlphaFoldDB" id="A0A9X2BXW5"/>
<proteinExistence type="predicted"/>